<proteinExistence type="predicted"/>
<evidence type="ECO:0000313" key="4">
    <source>
        <dbReference type="Proteomes" id="UP000234342"/>
    </source>
</evidence>
<dbReference type="InterPro" id="IPR019080">
    <property type="entry name" value="YqaJ_viral_recombinase"/>
</dbReference>
<dbReference type="Gene3D" id="3.90.320.10">
    <property type="match status" value="1"/>
</dbReference>
<organism evidence="3 4">
    <name type="scientific">Brevibacterium antiquum</name>
    <dbReference type="NCBI Taxonomy" id="234835"/>
    <lineage>
        <taxon>Bacteria</taxon>
        <taxon>Bacillati</taxon>
        <taxon>Actinomycetota</taxon>
        <taxon>Actinomycetes</taxon>
        <taxon>Micrococcales</taxon>
        <taxon>Brevibacteriaceae</taxon>
        <taxon>Brevibacterium</taxon>
    </lineage>
</organism>
<keyword evidence="4" id="KW-1185">Reference proteome</keyword>
<dbReference type="SUPFAM" id="SSF52980">
    <property type="entry name" value="Restriction endonuclease-like"/>
    <property type="match status" value="1"/>
</dbReference>
<feature type="domain" description="YqaJ viral recombinase" evidence="2">
    <location>
        <begin position="15"/>
        <end position="151"/>
    </location>
</feature>
<dbReference type="Pfam" id="PF09588">
    <property type="entry name" value="YqaJ"/>
    <property type="match status" value="1"/>
</dbReference>
<evidence type="ECO:0000256" key="1">
    <source>
        <dbReference type="SAM" id="Coils"/>
    </source>
</evidence>
<reference evidence="4" key="1">
    <citation type="submission" date="2017-03" db="EMBL/GenBank/DDBJ databases">
        <authorList>
            <person name="Monnet C."/>
        </authorList>
    </citation>
    <scope>NUCLEOTIDE SEQUENCE [LARGE SCALE GENOMIC DNA]</scope>
    <source>
        <strain evidence="4">P10</strain>
    </source>
</reference>
<sequence>MSFTYSVDSADEAAWHAARAHTEDGQMVVTASEVAMLANGGTSTWASLRAEKSGAKSRWTGNEYTIWGHQREPDIAASVTALYPHLVHNTRLVINDEQPWLRGTPDMIGTDSAATLCQIKTALWRGEKWDSAHVPKSYVDQMQAEMLVTGATVNLLAVEFYDELDTGGFVPHFLFDDPHIIAIERDDERIAELVAIAEQFLAMGEPDTLDIFLADYARADAREKAAKAEKEEARKLIAKEIAERPSGKYVGDLGSVTQGKDKTETVTVFDEARFKEKAPKTWAKYVEEKEKTTKGRLTITPAKKGNEAV</sequence>
<dbReference type="Proteomes" id="UP000234342">
    <property type="component" value="Unassembled WGS sequence"/>
</dbReference>
<evidence type="ECO:0000313" key="3">
    <source>
        <dbReference type="EMBL" id="SMX76487.1"/>
    </source>
</evidence>
<dbReference type="RefSeq" id="WP_180957294.1">
    <property type="nucleotide sequence ID" value="NZ_FXZE01000003.1"/>
</dbReference>
<accession>A0A2H1IMP3</accession>
<keyword evidence="1" id="KW-0175">Coiled coil</keyword>
<dbReference type="AlphaFoldDB" id="A0A2H1IMP3"/>
<gene>
    <name evidence="3" type="ORF">BANT10_01099</name>
</gene>
<dbReference type="InterPro" id="IPR011335">
    <property type="entry name" value="Restrct_endonuc-II-like"/>
</dbReference>
<protein>
    <submittedName>
        <fullName evidence="3">YqaJ-like recombinase domain-containing protein</fullName>
    </submittedName>
</protein>
<feature type="coiled-coil region" evidence="1">
    <location>
        <begin position="216"/>
        <end position="243"/>
    </location>
</feature>
<evidence type="ECO:0000259" key="2">
    <source>
        <dbReference type="Pfam" id="PF09588"/>
    </source>
</evidence>
<dbReference type="InterPro" id="IPR011604">
    <property type="entry name" value="PDDEXK-like_dom_sf"/>
</dbReference>
<dbReference type="EMBL" id="FXZE01000003">
    <property type="protein sequence ID" value="SMX76487.1"/>
    <property type="molecule type" value="Genomic_DNA"/>
</dbReference>
<name>A0A2H1IMP3_9MICO</name>